<feature type="transmembrane region" description="Helical" evidence="7">
    <location>
        <begin position="486"/>
        <end position="506"/>
    </location>
</feature>
<feature type="transmembrane region" description="Helical" evidence="7">
    <location>
        <begin position="159"/>
        <end position="180"/>
    </location>
</feature>
<keyword evidence="4 7" id="KW-0812">Transmembrane</keyword>
<keyword evidence="9" id="KW-0762">Sugar transport</keyword>
<gene>
    <name evidence="9" type="ORF">AX774_g6590</name>
</gene>
<dbReference type="InterPro" id="IPR005828">
    <property type="entry name" value="MFS_sugar_transport-like"/>
</dbReference>
<evidence type="ECO:0000313" key="9">
    <source>
        <dbReference type="EMBL" id="OMH79974.1"/>
    </source>
</evidence>
<dbReference type="GO" id="GO:0015149">
    <property type="term" value="F:hexose transmembrane transporter activity"/>
    <property type="evidence" value="ECO:0007669"/>
    <property type="project" value="TreeGrafter"/>
</dbReference>
<accession>A0A1R1PG70</accession>
<evidence type="ECO:0000256" key="2">
    <source>
        <dbReference type="ARBA" id="ARBA00010992"/>
    </source>
</evidence>
<feature type="transmembrane region" description="Helical" evidence="7">
    <location>
        <begin position="394"/>
        <end position="416"/>
    </location>
</feature>
<feature type="transmembrane region" description="Helical" evidence="7">
    <location>
        <begin position="364"/>
        <end position="387"/>
    </location>
</feature>
<dbReference type="InterPro" id="IPR020846">
    <property type="entry name" value="MFS_dom"/>
</dbReference>
<dbReference type="PROSITE" id="PS50850">
    <property type="entry name" value="MFS"/>
    <property type="match status" value="1"/>
</dbReference>
<dbReference type="GO" id="GO:0016020">
    <property type="term" value="C:membrane"/>
    <property type="evidence" value="ECO:0007669"/>
    <property type="project" value="UniProtKB-SubCell"/>
</dbReference>
<comment type="similarity">
    <text evidence="2">Belongs to the major facilitator superfamily. Sugar transporter (TC 2.A.1.1) family.</text>
</comment>
<feature type="domain" description="Major facilitator superfamily (MFS) profile" evidence="8">
    <location>
        <begin position="57"/>
        <end position="510"/>
    </location>
</feature>
<reference evidence="10" key="1">
    <citation type="submission" date="2017-01" db="EMBL/GenBank/DDBJ databases">
        <authorList>
            <person name="Wang Y."/>
            <person name="White M."/>
            <person name="Kvist S."/>
            <person name="Moncalvo J.-M."/>
        </authorList>
    </citation>
    <scope>NUCLEOTIDE SEQUENCE [LARGE SCALE GENOMIC DNA]</scope>
    <source>
        <strain evidence="10">COL-18-3</strain>
    </source>
</reference>
<evidence type="ECO:0000256" key="4">
    <source>
        <dbReference type="ARBA" id="ARBA00022692"/>
    </source>
</evidence>
<evidence type="ECO:0000256" key="5">
    <source>
        <dbReference type="ARBA" id="ARBA00022989"/>
    </source>
</evidence>
<dbReference type="InterPro" id="IPR045263">
    <property type="entry name" value="GLUT"/>
</dbReference>
<dbReference type="InterPro" id="IPR005829">
    <property type="entry name" value="Sugar_transporter_CS"/>
</dbReference>
<feature type="transmembrane region" description="Helical" evidence="7">
    <location>
        <begin position="135"/>
        <end position="153"/>
    </location>
</feature>
<organism evidence="9 10">
    <name type="scientific">Zancudomyces culisetae</name>
    <name type="common">Gut fungus</name>
    <name type="synonym">Smittium culisetae</name>
    <dbReference type="NCBI Taxonomy" id="1213189"/>
    <lineage>
        <taxon>Eukaryota</taxon>
        <taxon>Fungi</taxon>
        <taxon>Fungi incertae sedis</taxon>
        <taxon>Zoopagomycota</taxon>
        <taxon>Kickxellomycotina</taxon>
        <taxon>Harpellomycetes</taxon>
        <taxon>Harpellales</taxon>
        <taxon>Legeriomycetaceae</taxon>
        <taxon>Zancudomyces</taxon>
    </lineage>
</organism>
<dbReference type="OrthoDB" id="4540492at2759"/>
<dbReference type="EMBL" id="LSSK01001343">
    <property type="protein sequence ID" value="OMH79974.1"/>
    <property type="molecule type" value="Genomic_DNA"/>
</dbReference>
<name>A0A1R1PG70_ZANCU</name>
<feature type="transmembrane region" description="Helical" evidence="7">
    <location>
        <begin position="192"/>
        <end position="214"/>
    </location>
</feature>
<keyword evidence="10" id="KW-1185">Reference proteome</keyword>
<dbReference type="PRINTS" id="PR00171">
    <property type="entry name" value="SUGRTRNSPORT"/>
</dbReference>
<evidence type="ECO:0000313" key="10">
    <source>
        <dbReference type="Proteomes" id="UP000188320"/>
    </source>
</evidence>
<feature type="transmembrane region" description="Helical" evidence="7">
    <location>
        <begin position="50"/>
        <end position="70"/>
    </location>
</feature>
<dbReference type="PROSITE" id="PS00217">
    <property type="entry name" value="SUGAR_TRANSPORT_2"/>
    <property type="match status" value="1"/>
</dbReference>
<dbReference type="InterPro" id="IPR036259">
    <property type="entry name" value="MFS_trans_sf"/>
</dbReference>
<evidence type="ECO:0000256" key="6">
    <source>
        <dbReference type="ARBA" id="ARBA00023136"/>
    </source>
</evidence>
<protein>
    <submittedName>
        <fullName evidence="9">Solute carrier family 2, facilitated glucose transporter member 1</fullName>
    </submittedName>
</protein>
<sequence length="523" mass="57988">MARDTDTEARQLHEDNVYLNRRITDQNERDGSSDFGQGEQLGVVHMNSRITSYCLMCGIFVSLAAFQTGYKIAELNNPKESIINCEEKNPGRLPLCLPMTENYFAFATSIFAIGALVGSFVAGHLANSYGRKKSILYNNVIYFIGSGLEAFAVSPLMLVYGRFICGVASGIAVVVTPMYLTEIAPIHSRGSLNMLNQINIVVGILVSQLMGYFFGNGSQWRIILGLGMGISALQVILLQNVVESPRFYFIHNRNKEAEDALKRLRRINNVTQELNSWVESTSRESEELLEHQGDGGPVSGVVFNVNASYAEIKHYSIFSILKERKYRCPLTLAVILQLGQQFSGINTVFFYSTSIFSSVFSPELSVVLTLLVGFVNVLCTFVAALVVDKTDRKFLLFASMGSMFLSLGLLTLATVYNIGYMMVFSIFLVVASFAPGFGPLPFLIVTEIFDSKAIAAGSSWSIATNYLGTFLVGSTFFYIQSLFGKYAFVPFMVLLVFFGVLYHVLLPETKGRSVEQISRSFRF</sequence>
<evidence type="ECO:0000259" key="8">
    <source>
        <dbReference type="PROSITE" id="PS50850"/>
    </source>
</evidence>
<feature type="transmembrane region" description="Helical" evidence="7">
    <location>
        <begin position="220"/>
        <end position="238"/>
    </location>
</feature>
<keyword evidence="6 7" id="KW-0472">Membrane</keyword>
<dbReference type="AlphaFoldDB" id="A0A1R1PG70"/>
<feature type="transmembrane region" description="Helical" evidence="7">
    <location>
        <begin position="103"/>
        <end position="123"/>
    </location>
</feature>
<feature type="transmembrane region" description="Helical" evidence="7">
    <location>
        <begin position="422"/>
        <end position="445"/>
    </location>
</feature>
<keyword evidence="3" id="KW-0813">Transport</keyword>
<dbReference type="Pfam" id="PF00083">
    <property type="entry name" value="Sugar_tr"/>
    <property type="match status" value="1"/>
</dbReference>
<keyword evidence="5 7" id="KW-1133">Transmembrane helix</keyword>
<dbReference type="Gene3D" id="1.20.1250.20">
    <property type="entry name" value="MFS general substrate transporter like domains"/>
    <property type="match status" value="1"/>
</dbReference>
<dbReference type="PANTHER" id="PTHR23503">
    <property type="entry name" value="SOLUTE CARRIER FAMILY 2"/>
    <property type="match status" value="1"/>
</dbReference>
<dbReference type="SUPFAM" id="SSF103473">
    <property type="entry name" value="MFS general substrate transporter"/>
    <property type="match status" value="1"/>
</dbReference>
<proteinExistence type="inferred from homology"/>
<dbReference type="Proteomes" id="UP000188320">
    <property type="component" value="Unassembled WGS sequence"/>
</dbReference>
<feature type="transmembrane region" description="Helical" evidence="7">
    <location>
        <begin position="457"/>
        <end position="480"/>
    </location>
</feature>
<dbReference type="InterPro" id="IPR003663">
    <property type="entry name" value="Sugar/inositol_transpt"/>
</dbReference>
<feature type="transmembrane region" description="Helical" evidence="7">
    <location>
        <begin position="330"/>
        <end position="352"/>
    </location>
</feature>
<comment type="caution">
    <text evidence="9">The sequence shown here is derived from an EMBL/GenBank/DDBJ whole genome shotgun (WGS) entry which is preliminary data.</text>
</comment>
<dbReference type="PANTHER" id="PTHR23503:SF8">
    <property type="entry name" value="FACILITATED GLUCOSE TRANSPORTER PROTEIN 1"/>
    <property type="match status" value="1"/>
</dbReference>
<evidence type="ECO:0000256" key="1">
    <source>
        <dbReference type="ARBA" id="ARBA00004141"/>
    </source>
</evidence>
<evidence type="ECO:0000256" key="3">
    <source>
        <dbReference type="ARBA" id="ARBA00022448"/>
    </source>
</evidence>
<evidence type="ECO:0000256" key="7">
    <source>
        <dbReference type="SAM" id="Phobius"/>
    </source>
</evidence>
<comment type="subcellular location">
    <subcellularLocation>
        <location evidence="1">Membrane</location>
        <topology evidence="1">Multi-pass membrane protein</topology>
    </subcellularLocation>
</comment>